<dbReference type="Proteomes" id="UP001596096">
    <property type="component" value="Unassembled WGS sequence"/>
</dbReference>
<name>A0ABW1C288_9ACTN</name>
<dbReference type="Pfam" id="PF00324">
    <property type="entry name" value="AA_permease"/>
    <property type="match status" value="1"/>
</dbReference>
<protein>
    <submittedName>
        <fullName evidence="7">APC family permease</fullName>
    </submittedName>
</protein>
<dbReference type="PANTHER" id="PTHR42770">
    <property type="entry name" value="AMINO ACID TRANSPORTER-RELATED"/>
    <property type="match status" value="1"/>
</dbReference>
<feature type="transmembrane region" description="Helical" evidence="5">
    <location>
        <begin position="152"/>
        <end position="175"/>
    </location>
</feature>
<evidence type="ECO:0000256" key="4">
    <source>
        <dbReference type="ARBA" id="ARBA00023136"/>
    </source>
</evidence>
<dbReference type="EMBL" id="JBHSNW010000016">
    <property type="protein sequence ID" value="MFC5819075.1"/>
    <property type="molecule type" value="Genomic_DNA"/>
</dbReference>
<evidence type="ECO:0000313" key="8">
    <source>
        <dbReference type="Proteomes" id="UP001596096"/>
    </source>
</evidence>
<evidence type="ECO:0000256" key="3">
    <source>
        <dbReference type="ARBA" id="ARBA00022989"/>
    </source>
</evidence>
<keyword evidence="3 5" id="KW-1133">Transmembrane helix</keyword>
<dbReference type="InterPro" id="IPR050367">
    <property type="entry name" value="APC_superfamily"/>
</dbReference>
<comment type="caution">
    <text evidence="7">The sequence shown here is derived from an EMBL/GenBank/DDBJ whole genome shotgun (WGS) entry which is preliminary data.</text>
</comment>
<keyword evidence="8" id="KW-1185">Reference proteome</keyword>
<feature type="transmembrane region" description="Helical" evidence="5">
    <location>
        <begin position="195"/>
        <end position="218"/>
    </location>
</feature>
<dbReference type="InterPro" id="IPR004841">
    <property type="entry name" value="AA-permease/SLC12A_dom"/>
</dbReference>
<sequence>MSSQPPTPHLRRVLGLPSLVLFGLAYMVPLTVFTTYGIVTEMTEGHLPGAYVVTLVAMLFTAYSYGRMVRAHPYAGSAYTYTQKSFGPHLGFMAGWALLLDYVFLPMINYLVIGIYLNAAFEAIPAWVWVVGAIALVTGLNVLGIRMVSRMNVVLIGIQVVFVVVFLAGALRAIAGEPMPSITEPFFGDGTDLSMILGGAAILCLSFLGFDAVSTLSEETHDPRRRVPRAIMLTTLAGGVFFIVISYVGHLAFPDWQSFTDPDSAALDVMRHVGGTLLAAFFTASYISGAFASAMTSQASVSRILYAMGRDGVLPRRFFGYVHPRFRNPVLATLAVGALSLVALVIDLELASAMVSFGALVAFSFVNLSVIKHYVVNEGRRTPADLVKYGVAPAVGVLLCLWLWTSLSGLTFVVGLSWVGAGFVYLLGLTRMFTRRPPELRLGEVERDDVTVPTP</sequence>
<feature type="transmembrane region" description="Helical" evidence="5">
    <location>
        <begin position="90"/>
        <end position="117"/>
    </location>
</feature>
<feature type="domain" description="Amino acid permease/ SLC12A" evidence="6">
    <location>
        <begin position="20"/>
        <end position="413"/>
    </location>
</feature>
<evidence type="ECO:0000313" key="7">
    <source>
        <dbReference type="EMBL" id="MFC5819075.1"/>
    </source>
</evidence>
<feature type="transmembrane region" description="Helical" evidence="5">
    <location>
        <begin position="230"/>
        <end position="253"/>
    </location>
</feature>
<dbReference type="PANTHER" id="PTHR42770:SF8">
    <property type="entry name" value="PUTRESCINE IMPORTER PUUP"/>
    <property type="match status" value="1"/>
</dbReference>
<keyword evidence="4 5" id="KW-0472">Membrane</keyword>
<feature type="transmembrane region" description="Helical" evidence="5">
    <location>
        <begin position="386"/>
        <end position="404"/>
    </location>
</feature>
<gene>
    <name evidence="7" type="ORF">ACFPUY_28600</name>
</gene>
<feature type="transmembrane region" description="Helical" evidence="5">
    <location>
        <begin position="326"/>
        <end position="346"/>
    </location>
</feature>
<feature type="transmembrane region" description="Helical" evidence="5">
    <location>
        <begin position="50"/>
        <end position="69"/>
    </location>
</feature>
<organism evidence="7 8">
    <name type="scientific">Nonomuraea harbinensis</name>
    <dbReference type="NCBI Taxonomy" id="1286938"/>
    <lineage>
        <taxon>Bacteria</taxon>
        <taxon>Bacillati</taxon>
        <taxon>Actinomycetota</taxon>
        <taxon>Actinomycetes</taxon>
        <taxon>Streptosporangiales</taxon>
        <taxon>Streptosporangiaceae</taxon>
        <taxon>Nonomuraea</taxon>
    </lineage>
</organism>
<feature type="transmembrane region" description="Helical" evidence="5">
    <location>
        <begin position="273"/>
        <end position="294"/>
    </location>
</feature>
<evidence type="ECO:0000256" key="5">
    <source>
        <dbReference type="SAM" id="Phobius"/>
    </source>
</evidence>
<evidence type="ECO:0000259" key="6">
    <source>
        <dbReference type="Pfam" id="PF00324"/>
    </source>
</evidence>
<feature type="transmembrane region" description="Helical" evidence="5">
    <location>
        <begin position="352"/>
        <end position="374"/>
    </location>
</feature>
<proteinExistence type="predicted"/>
<evidence type="ECO:0000256" key="2">
    <source>
        <dbReference type="ARBA" id="ARBA00022692"/>
    </source>
</evidence>
<feature type="transmembrane region" description="Helical" evidence="5">
    <location>
        <begin position="12"/>
        <end position="38"/>
    </location>
</feature>
<dbReference type="PIRSF" id="PIRSF006060">
    <property type="entry name" value="AA_transporter"/>
    <property type="match status" value="1"/>
</dbReference>
<dbReference type="RefSeq" id="WP_219549506.1">
    <property type="nucleotide sequence ID" value="NZ_JAHKRN010000048.1"/>
</dbReference>
<comment type="subcellular location">
    <subcellularLocation>
        <location evidence="1">Membrane</location>
        <topology evidence="1">Multi-pass membrane protein</topology>
    </subcellularLocation>
</comment>
<feature type="transmembrane region" description="Helical" evidence="5">
    <location>
        <begin position="123"/>
        <end position="145"/>
    </location>
</feature>
<accession>A0ABW1C288</accession>
<feature type="transmembrane region" description="Helical" evidence="5">
    <location>
        <begin position="410"/>
        <end position="429"/>
    </location>
</feature>
<evidence type="ECO:0000256" key="1">
    <source>
        <dbReference type="ARBA" id="ARBA00004141"/>
    </source>
</evidence>
<reference evidence="8" key="1">
    <citation type="journal article" date="2019" name="Int. J. Syst. Evol. Microbiol.">
        <title>The Global Catalogue of Microorganisms (GCM) 10K type strain sequencing project: providing services to taxonomists for standard genome sequencing and annotation.</title>
        <authorList>
            <consortium name="The Broad Institute Genomics Platform"/>
            <consortium name="The Broad Institute Genome Sequencing Center for Infectious Disease"/>
            <person name="Wu L."/>
            <person name="Ma J."/>
        </authorList>
    </citation>
    <scope>NUCLEOTIDE SEQUENCE [LARGE SCALE GENOMIC DNA]</scope>
    <source>
        <strain evidence="8">CGMCC 4.7106</strain>
    </source>
</reference>
<keyword evidence="2 5" id="KW-0812">Transmembrane</keyword>